<dbReference type="Proteomes" id="UP000032300">
    <property type="component" value="Chromosome"/>
</dbReference>
<dbReference type="KEGG" id="sphi:TS85_17195"/>
<evidence type="ECO:0000313" key="2">
    <source>
        <dbReference type="Proteomes" id="UP000032300"/>
    </source>
</evidence>
<accession>A0A7U4JAC1</accession>
<protein>
    <submittedName>
        <fullName evidence="1">Uncharacterized protein</fullName>
    </submittedName>
</protein>
<name>A0A7U4JAC1_9SPHN</name>
<sequence length="121" mass="12912">MAVFVTVHRHGRGNPMGTGQLSRQIGKLFAEVQRLKTSQGNAATKAELGVLAGEVRALEARAATSMEVIALEGKVNTLRATLEGQLNTVSAQVSDLKESSEVTRKGVEVIQNILMKGALDR</sequence>
<evidence type="ECO:0000313" key="1">
    <source>
        <dbReference type="EMBL" id="AJP73157.1"/>
    </source>
</evidence>
<reference evidence="1 2" key="2">
    <citation type="submission" date="2015-02" db="EMBL/GenBank/DDBJ databases">
        <title>The complete genome of Sphingomonas hengshuiensis sp. WHSC-8 isolated from soil of Hengshui Lake.</title>
        <authorList>
            <person name="Wei S."/>
            <person name="Guo J."/>
            <person name="Su C."/>
            <person name="Wu R."/>
            <person name="Zhang Z."/>
            <person name="Liang K."/>
            <person name="Li H."/>
            <person name="Wang T."/>
            <person name="Liu H."/>
            <person name="Zhang C."/>
            <person name="Li Z."/>
            <person name="Wang Q."/>
            <person name="Meng J."/>
        </authorList>
    </citation>
    <scope>NUCLEOTIDE SEQUENCE [LARGE SCALE GENOMIC DNA]</scope>
    <source>
        <strain evidence="1 2">WHSC-8</strain>
    </source>
</reference>
<reference evidence="1 2" key="1">
    <citation type="journal article" date="2015" name="Int. J. Syst. Evol. Microbiol.">
        <title>Sphingomonas hengshuiensis sp. nov., isolated from lake wetland.</title>
        <authorList>
            <person name="Wei S."/>
            <person name="Wang T."/>
            <person name="Liu H."/>
            <person name="Zhang C."/>
            <person name="Guo J."/>
            <person name="Wang Q."/>
            <person name="Liang K."/>
            <person name="Zhang Z."/>
        </authorList>
    </citation>
    <scope>NUCLEOTIDE SEQUENCE [LARGE SCALE GENOMIC DNA]</scope>
    <source>
        <strain evidence="1 2">WHSC-8</strain>
    </source>
</reference>
<organism evidence="1 2">
    <name type="scientific">Sphingomonas hengshuiensis</name>
    <dbReference type="NCBI Taxonomy" id="1609977"/>
    <lineage>
        <taxon>Bacteria</taxon>
        <taxon>Pseudomonadati</taxon>
        <taxon>Pseudomonadota</taxon>
        <taxon>Alphaproteobacteria</taxon>
        <taxon>Sphingomonadales</taxon>
        <taxon>Sphingomonadaceae</taxon>
        <taxon>Sphingomonas</taxon>
    </lineage>
</organism>
<proteinExistence type="predicted"/>
<dbReference type="AlphaFoldDB" id="A0A7U4JAC1"/>
<keyword evidence="2" id="KW-1185">Reference proteome</keyword>
<gene>
    <name evidence="1" type="ORF">TS85_17195</name>
</gene>
<dbReference type="EMBL" id="CP010836">
    <property type="protein sequence ID" value="AJP73157.1"/>
    <property type="molecule type" value="Genomic_DNA"/>
</dbReference>